<dbReference type="EMBL" id="CAIX01000199">
    <property type="protein sequence ID" value="CCI48021.1"/>
    <property type="molecule type" value="Genomic_DNA"/>
</dbReference>
<dbReference type="Gene3D" id="1.10.510.10">
    <property type="entry name" value="Transferase(Phosphotransferase) domain 1"/>
    <property type="match status" value="1"/>
</dbReference>
<dbReference type="GO" id="GO:0004672">
    <property type="term" value="F:protein kinase activity"/>
    <property type="evidence" value="ECO:0007669"/>
    <property type="project" value="InterPro"/>
</dbReference>
<dbReference type="InterPro" id="IPR000719">
    <property type="entry name" value="Prot_kinase_dom"/>
</dbReference>
<feature type="compositionally biased region" description="Basic and acidic residues" evidence="2">
    <location>
        <begin position="279"/>
        <end position="311"/>
    </location>
</feature>
<evidence type="ECO:0000259" key="3">
    <source>
        <dbReference type="PROSITE" id="PS50011"/>
    </source>
</evidence>
<reference evidence="4 5" key="1">
    <citation type="submission" date="2012-05" db="EMBL/GenBank/DDBJ databases">
        <title>Recombination and specialization in a pathogen metapopulation.</title>
        <authorList>
            <person name="Gardiner A."/>
            <person name="Kemen E."/>
            <person name="Schultz-Larsen T."/>
            <person name="MacLean D."/>
            <person name="Van Oosterhout C."/>
            <person name="Jones J.D.G."/>
        </authorList>
    </citation>
    <scope>NUCLEOTIDE SEQUENCE [LARGE SCALE GENOMIC DNA]</scope>
    <source>
        <strain evidence="4 5">Ac Nc2</strain>
    </source>
</reference>
<dbReference type="Pfam" id="PF00069">
    <property type="entry name" value="Pkinase"/>
    <property type="match status" value="1"/>
</dbReference>
<feature type="compositionally biased region" description="Basic residues" evidence="2">
    <location>
        <begin position="402"/>
        <end position="411"/>
    </location>
</feature>
<dbReference type="Proteomes" id="UP000053237">
    <property type="component" value="Unassembled WGS sequence"/>
</dbReference>
<dbReference type="PANTHER" id="PTHR46562">
    <property type="entry name" value="SERINE/THREONINE-KINASE ULK4-LIKE PROTEIN-RELATED"/>
    <property type="match status" value="1"/>
</dbReference>
<comment type="caution">
    <text evidence="4">The sequence shown here is derived from an EMBL/GenBank/DDBJ whole genome shotgun (WGS) entry which is preliminary data.</text>
</comment>
<evidence type="ECO:0000313" key="5">
    <source>
        <dbReference type="Proteomes" id="UP000053237"/>
    </source>
</evidence>
<proteinExistence type="predicted"/>
<feature type="compositionally biased region" description="Basic and acidic residues" evidence="2">
    <location>
        <begin position="389"/>
        <end position="400"/>
    </location>
</feature>
<evidence type="ECO:0000256" key="1">
    <source>
        <dbReference type="PROSITE-ProRule" id="PRU10141"/>
    </source>
</evidence>
<evidence type="ECO:0000256" key="2">
    <source>
        <dbReference type="SAM" id="MobiDB-lite"/>
    </source>
</evidence>
<dbReference type="InterPro" id="IPR011009">
    <property type="entry name" value="Kinase-like_dom_sf"/>
</dbReference>
<keyword evidence="1" id="KW-0547">Nucleotide-binding</keyword>
<dbReference type="OrthoDB" id="24822at2759"/>
<dbReference type="AlphaFoldDB" id="A0A024GMB8"/>
<feature type="region of interest" description="Disordered" evidence="2">
    <location>
        <begin position="279"/>
        <end position="411"/>
    </location>
</feature>
<dbReference type="PROSITE" id="PS00107">
    <property type="entry name" value="PROTEIN_KINASE_ATP"/>
    <property type="match status" value="1"/>
</dbReference>
<dbReference type="SUPFAM" id="SSF56112">
    <property type="entry name" value="Protein kinase-like (PK-like)"/>
    <property type="match status" value="1"/>
</dbReference>
<feature type="compositionally biased region" description="Polar residues" evidence="2">
    <location>
        <begin position="312"/>
        <end position="331"/>
    </location>
</feature>
<evidence type="ECO:0000313" key="4">
    <source>
        <dbReference type="EMBL" id="CCI48021.1"/>
    </source>
</evidence>
<keyword evidence="5" id="KW-1185">Reference proteome</keyword>
<dbReference type="InterPro" id="IPR044591">
    <property type="entry name" value="RUK"/>
</dbReference>
<dbReference type="SMART" id="SM00220">
    <property type="entry name" value="S_TKc"/>
    <property type="match status" value="1"/>
</dbReference>
<keyword evidence="1" id="KW-0067">ATP-binding</keyword>
<organism evidence="4 5">
    <name type="scientific">Albugo candida</name>
    <dbReference type="NCBI Taxonomy" id="65357"/>
    <lineage>
        <taxon>Eukaryota</taxon>
        <taxon>Sar</taxon>
        <taxon>Stramenopiles</taxon>
        <taxon>Oomycota</taxon>
        <taxon>Peronosporomycetes</taxon>
        <taxon>Albuginales</taxon>
        <taxon>Albuginaceae</taxon>
        <taxon>Albugo</taxon>
    </lineage>
</organism>
<name>A0A024GMB8_9STRA</name>
<dbReference type="PROSITE" id="PS50011">
    <property type="entry name" value="PROTEIN_KINASE_DOM"/>
    <property type="match status" value="1"/>
</dbReference>
<feature type="domain" description="Protein kinase" evidence="3">
    <location>
        <begin position="4"/>
        <end position="251"/>
    </location>
</feature>
<feature type="compositionally biased region" description="Polar residues" evidence="2">
    <location>
        <begin position="378"/>
        <end position="388"/>
    </location>
</feature>
<gene>
    <name evidence="4" type="ORF">BN9_090640</name>
</gene>
<dbReference type="InParanoid" id="A0A024GMB8"/>
<dbReference type="InterPro" id="IPR017441">
    <property type="entry name" value="Protein_kinase_ATP_BS"/>
</dbReference>
<dbReference type="GO" id="GO:0008017">
    <property type="term" value="F:microtubule binding"/>
    <property type="evidence" value="ECO:0007669"/>
    <property type="project" value="InterPro"/>
</dbReference>
<accession>A0A024GMB8</accession>
<dbReference type="PANTHER" id="PTHR46562:SF1">
    <property type="entry name" value="SERINE_THREONINE-PROTEIN KINASE ULK4"/>
    <property type="match status" value="1"/>
</dbReference>
<dbReference type="GO" id="GO:0005524">
    <property type="term" value="F:ATP binding"/>
    <property type="evidence" value="ECO:0007669"/>
    <property type="project" value="UniProtKB-UniRule"/>
</dbReference>
<feature type="binding site" evidence="1">
    <location>
        <position position="33"/>
    </location>
    <ligand>
        <name>ATP</name>
        <dbReference type="ChEBI" id="CHEBI:30616"/>
    </ligand>
</feature>
<dbReference type="STRING" id="65357.A0A024GMB8"/>
<protein>
    <recommendedName>
        <fullName evidence="3">Protein kinase domain-containing protein</fullName>
    </recommendedName>
</protein>
<sequence length="1197" mass="136771">MENYKIYEEIGRGSHSSVYKARQKHTITYVAVKSTAKSRMDKILNEVQLLHKLQSPYVVKFYNWYESQNHIWLILEYCIGGDLSSVIKQDKCLPEKSVRAFGYELMAGLQHLHSNGILFCDLKPANILLDECGSPKFADFGFARSIPTKDSQANKKQPIPASPIFMAPELSQTGIYSFASDFWALGCLLYELYTGQSPASDLTSLNLENLRKAPIAGQPASAEFCHLLSGLIAENPVQRMGWTTLISHPFWEGFSRLKDIEMPEQELYESYYYKMESTRSTRKNERQDNVDHKQESNIPLRSDKANQHMDLTKQSAKLRTSQYPEESQSGITEKPSRKPSIAETHVSSLDATSLRERSPCNVKQSSDITIDPSISRMRPTQPNRASTKVKSELNSHESFGKHSSKISHQHTKGHIHIHCGSSYLKRPSQLILSPQFDANLKPIAYFHLEYVAEVSTQMHIPTTSISEHSELFLHMPTERYLDTQNNKIDVYEPNELLQIPTEKLECHLRDIYQDLKEVHHSTNIQRKKSLLSYLFQLSFHAKLANVLTNSSILIQLIRMLRLEFSSLDRRACADRTIVTGNEDTVETVSDLCLVLAVLFRFATFISLSSHNEMQSFVKLLIEICLKSTQLISPQDRSPHRNACKSGALACLGEFLFLTATQNVEWNLVKEGFEIMWSKLEEYSNDAVFCYYTVQTTCNILSHCQDRHILQQILSEELVCSILDNLEHNVPSNESSANLTMLKADFPARIVLMKTTVQVLRHVRFTSTLWSSPDFQARKSAIIAIFLRSTSLVTIWKQIEAVFFVFQSTSSEEVAFQCLQLIIATLNCFNLLLELFSISEPPLDNEKDRMNIVHDRSDANKADSKKVMLEEIVSFEMLLDMISQIRIRYCYRNTVIESEKISSLVHTSSAKFLLFIGLGIQSNAIFALRCIQANCITQLEDYLLPYERLLRNEAAAALIEHFRHQFDASNMVASIMDSNHYSPKSRHLDSQNKLSTSDGYLLQSALHLISILIRSTLKQCSEWIWNLSQTSDENVLLEILKRFDQVLENPMCQTQMLCCYLINGGKEGTIFLQLMMKLLEYNTRTIFSCESSKPETKESTFLVVQLLERTINSNEVGYAWKCTDEATVNQLSLSLSDLSKRMRNSGGAFFTNRSLQFDQIMEQLVISCTQILERIFWTPTSQQDVVITPHASWRHVES</sequence>